<keyword evidence="3" id="KW-1185">Reference proteome</keyword>
<dbReference type="InterPro" id="IPR019920">
    <property type="entry name" value="F420-binding_dom_put"/>
</dbReference>
<dbReference type="PATRIC" id="fig|1502723.3.peg.489"/>
<evidence type="ECO:0000313" key="3">
    <source>
        <dbReference type="Proteomes" id="UP000032545"/>
    </source>
</evidence>
<gene>
    <name evidence="2" type="ORF">FF36_00441</name>
</gene>
<dbReference type="GO" id="GO:0070967">
    <property type="term" value="F:coenzyme F420 binding"/>
    <property type="evidence" value="ECO:0007669"/>
    <property type="project" value="TreeGrafter"/>
</dbReference>
<name>A0A0D8BM74_9ACTN</name>
<sequence>MTRPHGRIRAIATKGEQAVTSFEDAAALSRAESGLAVISTLRDDGGIQASVVNIAFMRHPLTDIEVVAFVTYGAVKLAHLRARPQASATVRSGWRWATVEGVAEIIGPDDPRPGVDAVRLRLLLREVFLAAGGTHDDWHTYDRVMAEQRRTAVFLTPTRIYGP</sequence>
<dbReference type="NCBIfam" id="TIGR03618">
    <property type="entry name" value="Rv1155_F420"/>
    <property type="match status" value="1"/>
</dbReference>
<dbReference type="InterPro" id="IPR012349">
    <property type="entry name" value="Split_barrel_FMN-bd"/>
</dbReference>
<dbReference type="PANTHER" id="PTHR35176:SF2">
    <property type="entry name" value="F420H(2)-DEPENDENT REDUCTASE RV1155"/>
    <property type="match status" value="1"/>
</dbReference>
<dbReference type="GO" id="GO:0005829">
    <property type="term" value="C:cytosol"/>
    <property type="evidence" value="ECO:0007669"/>
    <property type="project" value="TreeGrafter"/>
</dbReference>
<accession>A0A0D8BM74</accession>
<dbReference type="PANTHER" id="PTHR35176">
    <property type="entry name" value="HEME OXYGENASE HI_0854-RELATED"/>
    <property type="match status" value="1"/>
</dbReference>
<reference evidence="3" key="1">
    <citation type="submission" date="2015-02" db="EMBL/GenBank/DDBJ databases">
        <title>Draft Genome of Frankia sp. CpI1-S.</title>
        <authorList>
            <person name="Oshone R.T."/>
            <person name="Ngom M."/>
            <person name="Ghodhbane-Gtari F."/>
            <person name="Gtari M."/>
            <person name="Morris K."/>
            <person name="Thomas K."/>
            <person name="Sen A."/>
            <person name="Tisa L.S."/>
        </authorList>
    </citation>
    <scope>NUCLEOTIDE SEQUENCE [LARGE SCALE GENOMIC DNA]</scope>
    <source>
        <strain evidence="3">CpI1-S</strain>
    </source>
</reference>
<evidence type="ECO:0000256" key="1">
    <source>
        <dbReference type="ARBA" id="ARBA00023002"/>
    </source>
</evidence>
<dbReference type="OrthoDB" id="3293200at2"/>
<dbReference type="EMBL" id="JYFN01000002">
    <property type="protein sequence ID" value="KJE25308.1"/>
    <property type="molecule type" value="Genomic_DNA"/>
</dbReference>
<organism evidence="2 3">
    <name type="scientific">Frankia torreyi</name>
    <dbReference type="NCBI Taxonomy" id="1856"/>
    <lineage>
        <taxon>Bacteria</taxon>
        <taxon>Bacillati</taxon>
        <taxon>Actinomycetota</taxon>
        <taxon>Actinomycetes</taxon>
        <taxon>Frankiales</taxon>
        <taxon>Frankiaceae</taxon>
        <taxon>Frankia</taxon>
    </lineage>
</organism>
<dbReference type="SUPFAM" id="SSF50475">
    <property type="entry name" value="FMN-binding split barrel"/>
    <property type="match status" value="1"/>
</dbReference>
<dbReference type="Proteomes" id="UP000032545">
    <property type="component" value="Unassembled WGS sequence"/>
</dbReference>
<dbReference type="AlphaFoldDB" id="A0A0D8BM74"/>
<dbReference type="InterPro" id="IPR052019">
    <property type="entry name" value="F420H2_bilvrd_red/Heme_oxyg"/>
</dbReference>
<protein>
    <submittedName>
        <fullName evidence="2">Uncharacterized protein</fullName>
    </submittedName>
</protein>
<dbReference type="Gene3D" id="2.30.110.10">
    <property type="entry name" value="Electron Transport, Fmn-binding Protein, Chain A"/>
    <property type="match status" value="1"/>
</dbReference>
<dbReference type="GO" id="GO:0016627">
    <property type="term" value="F:oxidoreductase activity, acting on the CH-CH group of donors"/>
    <property type="evidence" value="ECO:0007669"/>
    <property type="project" value="TreeGrafter"/>
</dbReference>
<evidence type="ECO:0000313" key="2">
    <source>
        <dbReference type="EMBL" id="KJE25308.1"/>
    </source>
</evidence>
<keyword evidence="1" id="KW-0560">Oxidoreductase</keyword>
<proteinExistence type="predicted"/>
<comment type="caution">
    <text evidence="2">The sequence shown here is derived from an EMBL/GenBank/DDBJ whole genome shotgun (WGS) entry which is preliminary data.</text>
</comment>
<reference evidence="2 3" key="2">
    <citation type="journal article" date="2016" name="Genome Announc.">
        <title>Permanent Draft Genome Sequences for Two Variants of Frankia sp. Strain CpI1, the First Frankia Strain Isolated from Root Nodules of Comptonia peregrina.</title>
        <authorList>
            <person name="Oshone R."/>
            <person name="Hurst S.G.IV."/>
            <person name="Abebe-Akele F."/>
            <person name="Simpson S."/>
            <person name="Morris K."/>
            <person name="Thomas W.K."/>
            <person name="Tisa L.S."/>
        </authorList>
    </citation>
    <scope>NUCLEOTIDE SEQUENCE [LARGE SCALE GENOMIC DNA]</scope>
    <source>
        <strain evidence="3">CpI1-S</strain>
    </source>
</reference>